<feature type="transmembrane region" description="Helical" evidence="8">
    <location>
        <begin position="162"/>
        <end position="185"/>
    </location>
</feature>
<comment type="subcellular location">
    <subcellularLocation>
        <location evidence="1">Cell membrane</location>
        <topology evidence="1">Multi-pass membrane protein</topology>
    </subcellularLocation>
</comment>
<feature type="transmembrane region" description="Helical" evidence="8">
    <location>
        <begin position="222"/>
        <end position="241"/>
    </location>
</feature>
<evidence type="ECO:0000256" key="4">
    <source>
        <dbReference type="ARBA" id="ARBA00022692"/>
    </source>
</evidence>
<sequence length="242" mass="25339">MQTILLYSVVAGLATCLGGLLVVVIQKPGEKFLALTLGCAAGIMFGVAILDLIPSAWVYGTPAKFFSGFGAGVLLLKILDLILSKITLGVPRARDRIYLLNMGYLVAIGIALHDLPEGMAIAVGYEAAGQLGLLIALAIGLHNIPEGMAISAPLKMAGMRGGTILLITGLTSIFTPLGTCIGLMLVSFSRYFISFLLAAAAGAMLYIVFGEIGPESRRRHPNYAKLGIAAGIMVILLISLIH</sequence>
<proteinExistence type="inferred from homology"/>
<keyword evidence="4 8" id="KW-0812">Transmembrane</keyword>
<dbReference type="AlphaFoldDB" id="A0A3G1KU54"/>
<gene>
    <name evidence="9" type="ORF">DCMF_15475</name>
</gene>
<dbReference type="EMBL" id="CP017634">
    <property type="protein sequence ID" value="ATW25989.1"/>
    <property type="molecule type" value="Genomic_DNA"/>
</dbReference>
<comment type="similarity">
    <text evidence="2">Belongs to the ZIP transporter (TC 2.A.5) family.</text>
</comment>
<evidence type="ECO:0000256" key="7">
    <source>
        <dbReference type="ARBA" id="ARBA00023136"/>
    </source>
</evidence>
<organism evidence="9 10">
    <name type="scientific">Formimonas warabiya</name>
    <dbReference type="NCBI Taxonomy" id="1761012"/>
    <lineage>
        <taxon>Bacteria</taxon>
        <taxon>Bacillati</taxon>
        <taxon>Bacillota</taxon>
        <taxon>Clostridia</taxon>
        <taxon>Eubacteriales</taxon>
        <taxon>Peptococcaceae</taxon>
        <taxon>Candidatus Formimonas</taxon>
    </lineage>
</organism>
<dbReference type="PANTHER" id="PTHR11040">
    <property type="entry name" value="ZINC/IRON TRANSPORTER"/>
    <property type="match status" value="1"/>
</dbReference>
<feature type="transmembrane region" description="Helical" evidence="8">
    <location>
        <begin position="191"/>
        <end position="210"/>
    </location>
</feature>
<dbReference type="GO" id="GO:0005886">
    <property type="term" value="C:plasma membrane"/>
    <property type="evidence" value="ECO:0007669"/>
    <property type="project" value="UniProtKB-SubCell"/>
</dbReference>
<keyword evidence="3" id="KW-1003">Cell membrane</keyword>
<dbReference type="GO" id="GO:0005385">
    <property type="term" value="F:zinc ion transmembrane transporter activity"/>
    <property type="evidence" value="ECO:0007669"/>
    <property type="project" value="TreeGrafter"/>
</dbReference>
<dbReference type="Pfam" id="PF02535">
    <property type="entry name" value="Zip"/>
    <property type="match status" value="1"/>
</dbReference>
<evidence type="ECO:0000256" key="8">
    <source>
        <dbReference type="SAM" id="Phobius"/>
    </source>
</evidence>
<evidence type="ECO:0000256" key="5">
    <source>
        <dbReference type="ARBA" id="ARBA00022833"/>
    </source>
</evidence>
<evidence type="ECO:0000313" key="9">
    <source>
        <dbReference type="EMBL" id="ATW25989.1"/>
    </source>
</evidence>
<evidence type="ECO:0000313" key="10">
    <source>
        <dbReference type="Proteomes" id="UP000323521"/>
    </source>
</evidence>
<dbReference type="OrthoDB" id="9787346at2"/>
<keyword evidence="10" id="KW-1185">Reference proteome</keyword>
<feature type="transmembrane region" description="Helical" evidence="8">
    <location>
        <begin position="119"/>
        <end position="141"/>
    </location>
</feature>
<dbReference type="InterPro" id="IPR003689">
    <property type="entry name" value="ZIP"/>
</dbReference>
<dbReference type="Proteomes" id="UP000323521">
    <property type="component" value="Chromosome"/>
</dbReference>
<protein>
    <submittedName>
        <fullName evidence="9">ZIP family metal transporter</fullName>
    </submittedName>
</protein>
<reference evidence="9 10" key="1">
    <citation type="submission" date="2016-10" db="EMBL/GenBank/DDBJ databases">
        <title>Complete Genome Sequence of Peptococcaceae strain DCMF.</title>
        <authorList>
            <person name="Edwards R.J."/>
            <person name="Holland S.I."/>
            <person name="Deshpande N.P."/>
            <person name="Wong Y.K."/>
            <person name="Ertan H."/>
            <person name="Manefield M."/>
            <person name="Russell T.L."/>
            <person name="Lee M.J."/>
        </authorList>
    </citation>
    <scope>NUCLEOTIDE SEQUENCE [LARGE SCALE GENOMIC DNA]</scope>
    <source>
        <strain evidence="9 10">DCMF</strain>
    </source>
</reference>
<feature type="transmembrane region" description="Helical" evidence="8">
    <location>
        <begin position="65"/>
        <end position="84"/>
    </location>
</feature>
<evidence type="ECO:0000256" key="2">
    <source>
        <dbReference type="ARBA" id="ARBA00006939"/>
    </source>
</evidence>
<dbReference type="PANTHER" id="PTHR11040:SF211">
    <property type="entry name" value="ZINC TRANSPORTER ZIP11"/>
    <property type="match status" value="1"/>
</dbReference>
<evidence type="ECO:0000256" key="3">
    <source>
        <dbReference type="ARBA" id="ARBA00022475"/>
    </source>
</evidence>
<feature type="transmembrane region" description="Helical" evidence="8">
    <location>
        <begin position="32"/>
        <end position="53"/>
    </location>
</feature>
<keyword evidence="7 8" id="KW-0472">Membrane</keyword>
<dbReference type="KEGG" id="fwa:DCMF_15475"/>
<feature type="transmembrane region" description="Helical" evidence="8">
    <location>
        <begin position="6"/>
        <end position="25"/>
    </location>
</feature>
<name>A0A3G1KU54_FORW1</name>
<accession>A0A3G1KU54</accession>
<evidence type="ECO:0000256" key="6">
    <source>
        <dbReference type="ARBA" id="ARBA00022989"/>
    </source>
</evidence>
<feature type="transmembrane region" description="Helical" evidence="8">
    <location>
        <begin position="96"/>
        <end position="113"/>
    </location>
</feature>
<keyword evidence="6 8" id="KW-1133">Transmembrane helix</keyword>
<evidence type="ECO:0000256" key="1">
    <source>
        <dbReference type="ARBA" id="ARBA00004651"/>
    </source>
</evidence>
<keyword evidence="5" id="KW-0862">Zinc</keyword>